<dbReference type="SUPFAM" id="SSF52821">
    <property type="entry name" value="Rhodanese/Cell cycle control phosphatase"/>
    <property type="match status" value="1"/>
</dbReference>
<dbReference type="InterPro" id="IPR050229">
    <property type="entry name" value="GlpE_sulfurtransferase"/>
</dbReference>
<keyword evidence="3" id="KW-1185">Reference proteome</keyword>
<dbReference type="CDD" id="cd00158">
    <property type="entry name" value="RHOD"/>
    <property type="match status" value="1"/>
</dbReference>
<protein>
    <submittedName>
        <fullName evidence="2">Rhodanese-related sulfurtransferase</fullName>
    </submittedName>
</protein>
<keyword evidence="2" id="KW-0808">Transferase</keyword>
<name>A0A1H6FPC2_THEAL</name>
<evidence type="ECO:0000259" key="1">
    <source>
        <dbReference type="PROSITE" id="PS50206"/>
    </source>
</evidence>
<reference evidence="3" key="1">
    <citation type="submission" date="2016-10" db="EMBL/GenBank/DDBJ databases">
        <authorList>
            <person name="Varghese N."/>
            <person name="Submissions S."/>
        </authorList>
    </citation>
    <scope>NUCLEOTIDE SEQUENCE [LARGE SCALE GENOMIC DNA]</scope>
    <source>
        <strain evidence="3">ATCC 35263</strain>
    </source>
</reference>
<dbReference type="Pfam" id="PF00581">
    <property type="entry name" value="Rhodanese"/>
    <property type="match status" value="1"/>
</dbReference>
<evidence type="ECO:0000313" key="3">
    <source>
        <dbReference type="Proteomes" id="UP000222056"/>
    </source>
</evidence>
<sequence>MQRACSSLRSRAVSGTSTKADTITARELADRLARGEVDLVDVRSPEEYERGRIAGAVHRTADELAADPGDLGTRKLVVFYCRSGERSAPVADAFVASGRKAASLEGGLEAWAQAGLELDPPDGEVAPYIFLPPS</sequence>
<dbReference type="PROSITE" id="PS50206">
    <property type="entry name" value="RHODANESE_3"/>
    <property type="match status" value="1"/>
</dbReference>
<dbReference type="SMART" id="SM00450">
    <property type="entry name" value="RHOD"/>
    <property type="match status" value="1"/>
</dbReference>
<dbReference type="PANTHER" id="PTHR43031">
    <property type="entry name" value="FAD-DEPENDENT OXIDOREDUCTASE"/>
    <property type="match status" value="1"/>
</dbReference>
<dbReference type="PANTHER" id="PTHR43031:SF1">
    <property type="entry name" value="PYRIDINE NUCLEOTIDE-DISULPHIDE OXIDOREDUCTASE"/>
    <property type="match status" value="1"/>
</dbReference>
<dbReference type="EMBL" id="FNWJ01000001">
    <property type="protein sequence ID" value="SEH11604.1"/>
    <property type="molecule type" value="Genomic_DNA"/>
</dbReference>
<dbReference type="InterPro" id="IPR001763">
    <property type="entry name" value="Rhodanese-like_dom"/>
</dbReference>
<dbReference type="OrthoDB" id="9800872at2"/>
<feature type="domain" description="Rhodanese" evidence="1">
    <location>
        <begin position="33"/>
        <end position="120"/>
    </location>
</feature>
<evidence type="ECO:0000313" key="2">
    <source>
        <dbReference type="EMBL" id="SEH11604.1"/>
    </source>
</evidence>
<proteinExistence type="predicted"/>
<dbReference type="InterPro" id="IPR036873">
    <property type="entry name" value="Rhodanese-like_dom_sf"/>
</dbReference>
<dbReference type="Gene3D" id="3.40.250.10">
    <property type="entry name" value="Rhodanese-like domain"/>
    <property type="match status" value="1"/>
</dbReference>
<gene>
    <name evidence="2" type="ORF">SAMN02745716_0821</name>
</gene>
<organism evidence="2 3">
    <name type="scientific">Thermoleophilum album</name>
    <dbReference type="NCBI Taxonomy" id="29539"/>
    <lineage>
        <taxon>Bacteria</taxon>
        <taxon>Bacillati</taxon>
        <taxon>Actinomycetota</taxon>
        <taxon>Thermoleophilia</taxon>
        <taxon>Thermoleophilales</taxon>
        <taxon>Thermoleophilaceae</taxon>
        <taxon>Thermoleophilum</taxon>
    </lineage>
</organism>
<dbReference type="GO" id="GO:0016740">
    <property type="term" value="F:transferase activity"/>
    <property type="evidence" value="ECO:0007669"/>
    <property type="project" value="UniProtKB-KW"/>
</dbReference>
<accession>A0A1H6FPC2</accession>
<dbReference type="STRING" id="29539.SAMN02745716_0821"/>
<dbReference type="Proteomes" id="UP000222056">
    <property type="component" value="Unassembled WGS sequence"/>
</dbReference>
<dbReference type="AlphaFoldDB" id="A0A1H6FPC2"/>